<dbReference type="PROSITE" id="PS51790">
    <property type="entry name" value="MSRB"/>
    <property type="match status" value="1"/>
</dbReference>
<evidence type="ECO:0000256" key="1">
    <source>
        <dbReference type="ARBA" id="ARBA00005591"/>
    </source>
</evidence>
<evidence type="ECO:0000313" key="11">
    <source>
        <dbReference type="Proteomes" id="UP000324194"/>
    </source>
</evidence>
<keyword evidence="3" id="KW-0511">Multifunctional enzyme</keyword>
<keyword evidence="11" id="KW-1185">Reference proteome</keyword>
<accession>A0A5E4PK05</accession>
<name>A0A5E4PK05_9COXI</name>
<evidence type="ECO:0000313" key="10">
    <source>
        <dbReference type="EMBL" id="VVC77264.1"/>
    </source>
</evidence>
<dbReference type="RefSeq" id="WP_148340697.1">
    <property type="nucleotide sequence ID" value="NZ_LR699120.1"/>
</dbReference>
<protein>
    <recommendedName>
        <fullName evidence="8">Peptide methionine sulfoxide reductase MsrA</fullName>
        <shortName evidence="8">Protein-methionine-S-oxide reductase</shortName>
        <ecNumber evidence="8">1.8.4.11</ecNumber>
    </recommendedName>
    <alternativeName>
        <fullName evidence="8">Peptide-methionine (S)-S-oxide reductase</fullName>
        <shortName evidence="8">Peptide Met(O) reductase</shortName>
    </alternativeName>
</protein>
<dbReference type="OrthoDB" id="4174719at2"/>
<dbReference type="InterPro" id="IPR002579">
    <property type="entry name" value="Met_Sox_Rdtase_MsrB_dom"/>
</dbReference>
<dbReference type="Pfam" id="PF01625">
    <property type="entry name" value="PMSR"/>
    <property type="match status" value="1"/>
</dbReference>
<keyword evidence="2 8" id="KW-0560">Oxidoreductase</keyword>
<organism evidence="10 11">
    <name type="scientific">Aquicella siphonis</name>
    <dbReference type="NCBI Taxonomy" id="254247"/>
    <lineage>
        <taxon>Bacteria</taxon>
        <taxon>Pseudomonadati</taxon>
        <taxon>Pseudomonadota</taxon>
        <taxon>Gammaproteobacteria</taxon>
        <taxon>Legionellales</taxon>
        <taxon>Coxiellaceae</taxon>
        <taxon>Aquicella</taxon>
    </lineage>
</organism>
<dbReference type="EC" id="1.8.4.11" evidence="8"/>
<dbReference type="InterPro" id="IPR050162">
    <property type="entry name" value="MsrA_MetSO_reductase"/>
</dbReference>
<dbReference type="SUPFAM" id="SSF55068">
    <property type="entry name" value="Peptide methionine sulfoxide reductase"/>
    <property type="match status" value="1"/>
</dbReference>
<dbReference type="NCBIfam" id="TIGR00401">
    <property type="entry name" value="msrA"/>
    <property type="match status" value="1"/>
</dbReference>
<dbReference type="AlphaFoldDB" id="A0A5E4PK05"/>
<dbReference type="EMBL" id="LR699120">
    <property type="protein sequence ID" value="VVC77264.1"/>
    <property type="molecule type" value="Genomic_DNA"/>
</dbReference>
<dbReference type="Gene3D" id="2.170.150.20">
    <property type="entry name" value="Peptide methionine sulfoxide reductase"/>
    <property type="match status" value="1"/>
</dbReference>
<dbReference type="NCBIfam" id="NF004036">
    <property type="entry name" value="PRK05508.1"/>
    <property type="match status" value="1"/>
</dbReference>
<dbReference type="HAMAP" id="MF_01401">
    <property type="entry name" value="MsrA"/>
    <property type="match status" value="1"/>
</dbReference>
<evidence type="ECO:0000256" key="2">
    <source>
        <dbReference type="ARBA" id="ARBA00023002"/>
    </source>
</evidence>
<proteinExistence type="inferred from homology"/>
<dbReference type="SUPFAM" id="SSF51316">
    <property type="entry name" value="Mss4-like"/>
    <property type="match status" value="1"/>
</dbReference>
<comment type="catalytic activity">
    <reaction evidence="5 8">
        <text>L-methionyl-[protein] + [thioredoxin]-disulfide + H2O = L-methionyl-(S)-S-oxide-[protein] + [thioredoxin]-dithiol</text>
        <dbReference type="Rhea" id="RHEA:14217"/>
        <dbReference type="Rhea" id="RHEA-COMP:10698"/>
        <dbReference type="Rhea" id="RHEA-COMP:10700"/>
        <dbReference type="Rhea" id="RHEA-COMP:12313"/>
        <dbReference type="Rhea" id="RHEA-COMP:12315"/>
        <dbReference type="ChEBI" id="CHEBI:15377"/>
        <dbReference type="ChEBI" id="CHEBI:16044"/>
        <dbReference type="ChEBI" id="CHEBI:29950"/>
        <dbReference type="ChEBI" id="CHEBI:44120"/>
        <dbReference type="ChEBI" id="CHEBI:50058"/>
        <dbReference type="EC" id="1.8.4.11"/>
    </reaction>
</comment>
<dbReference type="GO" id="GO:0005737">
    <property type="term" value="C:cytoplasm"/>
    <property type="evidence" value="ECO:0007669"/>
    <property type="project" value="TreeGrafter"/>
</dbReference>
<dbReference type="InterPro" id="IPR036509">
    <property type="entry name" value="Met_Sox_Rdtase_MsrA_sf"/>
</dbReference>
<dbReference type="KEGG" id="asip:AQUSIP_25910"/>
<dbReference type="PANTHER" id="PTHR42799">
    <property type="entry name" value="MITOCHONDRIAL PEPTIDE METHIONINE SULFOXIDE REDUCTASE"/>
    <property type="match status" value="1"/>
</dbReference>
<dbReference type="Pfam" id="PF01641">
    <property type="entry name" value="SelR"/>
    <property type="match status" value="1"/>
</dbReference>
<dbReference type="InterPro" id="IPR011057">
    <property type="entry name" value="Mss4-like_sf"/>
</dbReference>
<dbReference type="GO" id="GO:0034599">
    <property type="term" value="P:cellular response to oxidative stress"/>
    <property type="evidence" value="ECO:0007669"/>
    <property type="project" value="TreeGrafter"/>
</dbReference>
<comment type="similarity">
    <text evidence="1 8">Belongs to the MsrA Met sulfoxide reductase family.</text>
</comment>
<dbReference type="InterPro" id="IPR002569">
    <property type="entry name" value="Met_Sox_Rdtase_MsrA_dom"/>
</dbReference>
<evidence type="ECO:0000256" key="4">
    <source>
        <dbReference type="ARBA" id="ARBA00024679"/>
    </source>
</evidence>
<dbReference type="Gene3D" id="3.30.1060.10">
    <property type="entry name" value="Peptide methionine sulphoxide reductase MsrA"/>
    <property type="match status" value="1"/>
</dbReference>
<comment type="function">
    <text evidence="4 8">Has an important function as a repair enzyme for proteins that have been inactivated by oxidation. Catalyzes the reversible oxidation-reduction of methionine sulfoxide in proteins to methionine.</text>
</comment>
<comment type="catalytic activity">
    <reaction evidence="6">
        <text>L-methionyl-[protein] + [thioredoxin]-disulfide + H2O = L-methionyl-(R)-S-oxide-[protein] + [thioredoxin]-dithiol</text>
        <dbReference type="Rhea" id="RHEA:24164"/>
        <dbReference type="Rhea" id="RHEA-COMP:10698"/>
        <dbReference type="Rhea" id="RHEA-COMP:10700"/>
        <dbReference type="Rhea" id="RHEA-COMP:12313"/>
        <dbReference type="Rhea" id="RHEA-COMP:12314"/>
        <dbReference type="ChEBI" id="CHEBI:15377"/>
        <dbReference type="ChEBI" id="CHEBI:16044"/>
        <dbReference type="ChEBI" id="CHEBI:29950"/>
        <dbReference type="ChEBI" id="CHEBI:45764"/>
        <dbReference type="ChEBI" id="CHEBI:50058"/>
        <dbReference type="EC" id="1.8.4.12"/>
    </reaction>
</comment>
<dbReference type="Proteomes" id="UP000324194">
    <property type="component" value="Chromosome 2"/>
</dbReference>
<dbReference type="NCBIfam" id="TIGR00357">
    <property type="entry name" value="peptide-methionine (R)-S-oxide reductase MsrB"/>
    <property type="match status" value="1"/>
</dbReference>
<evidence type="ECO:0000256" key="6">
    <source>
        <dbReference type="ARBA" id="ARBA00048488"/>
    </source>
</evidence>
<evidence type="ECO:0000256" key="3">
    <source>
        <dbReference type="ARBA" id="ARBA00023268"/>
    </source>
</evidence>
<evidence type="ECO:0000256" key="8">
    <source>
        <dbReference type="HAMAP-Rule" id="MF_01401"/>
    </source>
</evidence>
<sequence length="285" mass="32516">MVIKTASLTEEIVAIVKNKGTEKPYSGEYDDFGESGTYLCRQCGLPLFRSQTKFHSGCGWPSFDEEIQGAVLRERDADGYRTEILCSRCRAHLGHVFTGEGMTAKNTRHCVNSLSLDFVADLTVTDTEEAVFAAGCFWGVEHYMKQLPGVLKTEVGYSGGSRKKPTYEEVCSGKTGHFEVIRVIYDPSRVSYEALTKYFFEIHDPTQANGQGPDLGEQYLSVIFYYDEAQKNIAQKLVNQLEHMGYRIATRLLPVSTFWRAEEYHQDYYEKTGKQPYCHRYEKKF</sequence>
<feature type="active site" evidence="8">
    <location>
        <position position="136"/>
    </location>
</feature>
<dbReference type="NCBIfam" id="NF004042">
    <property type="entry name" value="PRK05550.1"/>
    <property type="match status" value="1"/>
</dbReference>
<evidence type="ECO:0000256" key="7">
    <source>
        <dbReference type="ARBA" id="ARBA00048782"/>
    </source>
</evidence>
<evidence type="ECO:0000256" key="5">
    <source>
        <dbReference type="ARBA" id="ARBA00047806"/>
    </source>
</evidence>
<dbReference type="GO" id="GO:0033743">
    <property type="term" value="F:peptide-methionine (R)-S-oxide reductase activity"/>
    <property type="evidence" value="ECO:0007669"/>
    <property type="project" value="UniProtKB-EC"/>
</dbReference>
<comment type="catalytic activity">
    <reaction evidence="7 8">
        <text>[thioredoxin]-disulfide + L-methionine + H2O = L-methionine (S)-S-oxide + [thioredoxin]-dithiol</text>
        <dbReference type="Rhea" id="RHEA:19993"/>
        <dbReference type="Rhea" id="RHEA-COMP:10698"/>
        <dbReference type="Rhea" id="RHEA-COMP:10700"/>
        <dbReference type="ChEBI" id="CHEBI:15377"/>
        <dbReference type="ChEBI" id="CHEBI:29950"/>
        <dbReference type="ChEBI" id="CHEBI:50058"/>
        <dbReference type="ChEBI" id="CHEBI:57844"/>
        <dbReference type="ChEBI" id="CHEBI:58772"/>
        <dbReference type="EC" id="1.8.4.11"/>
    </reaction>
</comment>
<feature type="domain" description="MsrB" evidence="9">
    <location>
        <begin position="1"/>
        <end position="121"/>
    </location>
</feature>
<dbReference type="GO" id="GO:0033744">
    <property type="term" value="F:L-methionine:thioredoxin-disulfide S-oxidoreductase activity"/>
    <property type="evidence" value="ECO:0007669"/>
    <property type="project" value="RHEA"/>
</dbReference>
<reference evidence="10 11" key="1">
    <citation type="submission" date="2019-08" db="EMBL/GenBank/DDBJ databases">
        <authorList>
            <person name="Guy L."/>
        </authorList>
    </citation>
    <scope>NUCLEOTIDE SEQUENCE [LARGE SCALE GENOMIC DNA]</scope>
    <source>
        <strain evidence="10 11">SGT-108</strain>
    </source>
</reference>
<dbReference type="GO" id="GO:0008113">
    <property type="term" value="F:peptide-methionine (S)-S-oxide reductase activity"/>
    <property type="evidence" value="ECO:0007669"/>
    <property type="project" value="UniProtKB-UniRule"/>
</dbReference>
<evidence type="ECO:0000259" key="9">
    <source>
        <dbReference type="PROSITE" id="PS51790"/>
    </source>
</evidence>
<dbReference type="PANTHER" id="PTHR42799:SF2">
    <property type="entry name" value="MITOCHONDRIAL PEPTIDE METHIONINE SULFOXIDE REDUCTASE"/>
    <property type="match status" value="1"/>
</dbReference>
<gene>
    <name evidence="10" type="primary">msrA3</name>
    <name evidence="8" type="synonym">msrA</name>
    <name evidence="10" type="ORF">AQUSIP_25910</name>
</gene>